<dbReference type="InterPro" id="IPR050570">
    <property type="entry name" value="Cell_wall_metabolism_enzyme"/>
</dbReference>
<proteinExistence type="predicted"/>
<protein>
    <submittedName>
        <fullName evidence="3">M23 family metallopeptidase</fullName>
    </submittedName>
</protein>
<evidence type="ECO:0000313" key="4">
    <source>
        <dbReference type="Proteomes" id="UP001241848"/>
    </source>
</evidence>
<sequence length="360" mass="40594">MPFNLYTDRMPLWLTVLLAGVLLSIWTSAPAVGAEARASAESATQTLTGKQLYEARLALYRQIQKVTGVPWERLAAIDQYERTLTLAHPKDRKHNERLTGIYFSGMAWSGSFNPDQDDSNPGSIAFFDGYGQDGSGDGIASRDNDKDLLYTMASHIAAFGQSEDNFHVALWEYYHNSRSVQRIQQFTKLYTTFGTLDLHKHAFPLPLGSDYSYRSTWGSGRNWGGYRIHEGTDLFAGYGVPVRSTCYGVIEVKGWNPFGGWRIGIRDIDNRYHYYAHLQGFDKNLHNGDVVKPGQTIGWVGSSGYGKPGTQGKFPPHLHYGIYRDSGLTEWSFDPYPLLKKWEQDERKALKSKKKGLSPK</sequence>
<dbReference type="Pfam" id="PF01551">
    <property type="entry name" value="Peptidase_M23"/>
    <property type="match status" value="1"/>
</dbReference>
<comment type="caution">
    <text evidence="3">The sequence shown here is derived from an EMBL/GenBank/DDBJ whole genome shotgun (WGS) entry which is preliminary data.</text>
</comment>
<dbReference type="Proteomes" id="UP001241848">
    <property type="component" value="Unassembled WGS sequence"/>
</dbReference>
<dbReference type="SUPFAM" id="SSF51261">
    <property type="entry name" value="Duplicated hybrid motif"/>
    <property type="match status" value="1"/>
</dbReference>
<evidence type="ECO:0000256" key="1">
    <source>
        <dbReference type="ARBA" id="ARBA00022729"/>
    </source>
</evidence>
<gene>
    <name evidence="3" type="ORF">OIN60_16820</name>
</gene>
<evidence type="ECO:0000313" key="3">
    <source>
        <dbReference type="EMBL" id="MDP4098397.1"/>
    </source>
</evidence>
<keyword evidence="4" id="KW-1185">Reference proteome</keyword>
<evidence type="ECO:0000259" key="2">
    <source>
        <dbReference type="Pfam" id="PF01551"/>
    </source>
</evidence>
<feature type="domain" description="M23ase beta-sheet core" evidence="2">
    <location>
        <begin position="228"/>
        <end position="325"/>
    </location>
</feature>
<dbReference type="CDD" id="cd12797">
    <property type="entry name" value="M23_peptidase"/>
    <property type="match status" value="1"/>
</dbReference>
<dbReference type="PANTHER" id="PTHR21666:SF289">
    <property type="entry name" value="L-ALA--D-GLU ENDOPEPTIDASE"/>
    <property type="match status" value="1"/>
</dbReference>
<dbReference type="InterPro" id="IPR016047">
    <property type="entry name" value="M23ase_b-sheet_dom"/>
</dbReference>
<dbReference type="InterPro" id="IPR011055">
    <property type="entry name" value="Dup_hybrid_motif"/>
</dbReference>
<dbReference type="Gene3D" id="2.70.70.10">
    <property type="entry name" value="Glucose Permease (Domain IIA)"/>
    <property type="match status" value="1"/>
</dbReference>
<reference evidence="3 4" key="1">
    <citation type="submission" date="2022-10" db="EMBL/GenBank/DDBJ databases">
        <title>Paenibacillus description and whole genome data of maize root bacterial community.</title>
        <authorList>
            <person name="Marton D."/>
            <person name="Farkas M."/>
            <person name="Cserhati M."/>
        </authorList>
    </citation>
    <scope>NUCLEOTIDE SEQUENCE [LARGE SCALE GENOMIC DNA]</scope>
    <source>
        <strain evidence="3 4">P96</strain>
    </source>
</reference>
<keyword evidence="1" id="KW-0732">Signal</keyword>
<name>A0ABT9FVA0_9BACL</name>
<dbReference type="EMBL" id="JAPCKK010000021">
    <property type="protein sequence ID" value="MDP4098397.1"/>
    <property type="molecule type" value="Genomic_DNA"/>
</dbReference>
<organism evidence="3 4">
    <name type="scientific">Paenibacillus zeirhizosphaerae</name>
    <dbReference type="NCBI Taxonomy" id="2987519"/>
    <lineage>
        <taxon>Bacteria</taxon>
        <taxon>Bacillati</taxon>
        <taxon>Bacillota</taxon>
        <taxon>Bacilli</taxon>
        <taxon>Bacillales</taxon>
        <taxon>Paenibacillaceae</taxon>
        <taxon>Paenibacillus</taxon>
    </lineage>
</organism>
<dbReference type="PANTHER" id="PTHR21666">
    <property type="entry name" value="PEPTIDASE-RELATED"/>
    <property type="match status" value="1"/>
</dbReference>
<accession>A0ABT9FVA0</accession>